<dbReference type="GO" id="GO:0016020">
    <property type="term" value="C:membrane"/>
    <property type="evidence" value="ECO:0007669"/>
    <property type="project" value="TreeGrafter"/>
</dbReference>
<name>A0AA90KIN3_9ACTN</name>
<comment type="caution">
    <text evidence="5">The sequence shown here is derived from an EMBL/GenBank/DDBJ whole genome shotgun (WGS) entry which is preliminary data.</text>
</comment>
<gene>
    <name evidence="5" type="ORF">POF50_026210</name>
</gene>
<dbReference type="GO" id="GO:0016491">
    <property type="term" value="F:oxidoreductase activity"/>
    <property type="evidence" value="ECO:0007669"/>
    <property type="project" value="UniProtKB-KW"/>
</dbReference>
<dbReference type="InterPro" id="IPR002347">
    <property type="entry name" value="SDR_fam"/>
</dbReference>
<evidence type="ECO:0000259" key="4">
    <source>
        <dbReference type="SMART" id="SM00822"/>
    </source>
</evidence>
<evidence type="ECO:0000256" key="1">
    <source>
        <dbReference type="ARBA" id="ARBA00006484"/>
    </source>
</evidence>
<evidence type="ECO:0000256" key="3">
    <source>
        <dbReference type="RuleBase" id="RU000363"/>
    </source>
</evidence>
<dbReference type="InterPro" id="IPR020904">
    <property type="entry name" value="Sc_DH/Rdtase_CS"/>
</dbReference>
<dbReference type="PROSITE" id="PS00061">
    <property type="entry name" value="ADH_SHORT"/>
    <property type="match status" value="1"/>
</dbReference>
<dbReference type="SMART" id="SM00822">
    <property type="entry name" value="PKS_KR"/>
    <property type="match status" value="1"/>
</dbReference>
<feature type="domain" description="Ketoreductase" evidence="4">
    <location>
        <begin position="16"/>
        <end position="199"/>
    </location>
</feature>
<sequence length="323" mass="33837">MSAKNGGKGGRAVRRPVALVTGASRGLGLLIARELARRGCRVMLCARDGDELRRAERELLAQGGDVRSLACDLTAPDAPAHLVGETTGAFGGIDVLVNNAGIIQVGPLAAAREADFRQAAETMYFAPLRLTLATLPYLRERRGRLVTIASVGGKVAPPHLLPYAAAKFAVTGLSEGLRAELAGEGVSVTTVVPGLMRTGSHTAARFSGDASHEYAWFAAAASLPLLSMDAERAARAVVRAAWRRRPEVVLTPAAKVAVRLQGLAPATTTRLMTLAARLLPAAGPAPEHDVSGAVAARRLDSPAVRRLTVLGDRAGRRFNQDTA</sequence>
<dbReference type="PANTHER" id="PTHR44196:SF1">
    <property type="entry name" value="DEHYDROGENASE_REDUCTASE SDR FAMILY MEMBER 7B"/>
    <property type="match status" value="1"/>
</dbReference>
<dbReference type="SUPFAM" id="SSF51735">
    <property type="entry name" value="NAD(P)-binding Rossmann-fold domains"/>
    <property type="match status" value="1"/>
</dbReference>
<evidence type="ECO:0000256" key="2">
    <source>
        <dbReference type="ARBA" id="ARBA00023002"/>
    </source>
</evidence>
<dbReference type="Pfam" id="PF00106">
    <property type="entry name" value="adh_short"/>
    <property type="match status" value="1"/>
</dbReference>
<dbReference type="InterPro" id="IPR057326">
    <property type="entry name" value="KR_dom"/>
</dbReference>
<protein>
    <submittedName>
        <fullName evidence="5">SDR family NAD(P)-dependent oxidoreductase</fullName>
    </submittedName>
</protein>
<dbReference type="PANTHER" id="PTHR44196">
    <property type="entry name" value="DEHYDROGENASE/REDUCTASE SDR FAMILY MEMBER 7B"/>
    <property type="match status" value="1"/>
</dbReference>
<dbReference type="PRINTS" id="PR00080">
    <property type="entry name" value="SDRFAMILY"/>
</dbReference>
<dbReference type="AlphaFoldDB" id="A0AA90KIN3"/>
<keyword evidence="2" id="KW-0560">Oxidoreductase</keyword>
<proteinExistence type="inferred from homology"/>
<dbReference type="Gene3D" id="3.40.50.720">
    <property type="entry name" value="NAD(P)-binding Rossmann-like Domain"/>
    <property type="match status" value="1"/>
</dbReference>
<accession>A0AA90KIN3</accession>
<dbReference type="EMBL" id="JABXJJ020000037">
    <property type="protein sequence ID" value="MDI5972794.1"/>
    <property type="molecule type" value="Genomic_DNA"/>
</dbReference>
<organism evidence="5">
    <name type="scientific">Streptantibioticus silvisoli</name>
    <dbReference type="NCBI Taxonomy" id="2705255"/>
    <lineage>
        <taxon>Bacteria</taxon>
        <taxon>Bacillati</taxon>
        <taxon>Actinomycetota</taxon>
        <taxon>Actinomycetes</taxon>
        <taxon>Kitasatosporales</taxon>
        <taxon>Streptomycetaceae</taxon>
        <taxon>Streptantibioticus</taxon>
    </lineage>
</organism>
<comment type="similarity">
    <text evidence="1 3">Belongs to the short-chain dehydrogenases/reductases (SDR) family.</text>
</comment>
<dbReference type="InterPro" id="IPR036291">
    <property type="entry name" value="NAD(P)-bd_dom_sf"/>
</dbReference>
<evidence type="ECO:0000313" key="5">
    <source>
        <dbReference type="EMBL" id="MDI5972794.1"/>
    </source>
</evidence>
<dbReference type="RefSeq" id="WP_271318325.1">
    <property type="nucleotide sequence ID" value="NZ_JABXJJ020000037.1"/>
</dbReference>
<reference evidence="5" key="1">
    <citation type="submission" date="2023-05" db="EMBL/GenBank/DDBJ databases">
        <title>Streptantibioticus silvisoli sp. nov., acidotolerant actinomycetes 1 from pine litter.</title>
        <authorList>
            <person name="Swiecimska M."/>
            <person name="Golinska P."/>
            <person name="Sangal V."/>
            <person name="Wachnowicz B."/>
            <person name="Goodfellow M."/>
        </authorList>
    </citation>
    <scope>NUCLEOTIDE SEQUENCE</scope>
    <source>
        <strain evidence="5">SL13</strain>
    </source>
</reference>
<dbReference type="PRINTS" id="PR00081">
    <property type="entry name" value="GDHRDH"/>
</dbReference>